<evidence type="ECO:0000313" key="3">
    <source>
        <dbReference type="EMBL" id="TDQ27568.1"/>
    </source>
</evidence>
<evidence type="ECO:0000259" key="2">
    <source>
        <dbReference type="Pfam" id="PF14534"/>
    </source>
</evidence>
<keyword evidence="4" id="KW-1185">Reference proteome</keyword>
<evidence type="ECO:0000313" key="4">
    <source>
        <dbReference type="Proteomes" id="UP000295390"/>
    </source>
</evidence>
<organism evidence="3 4">
    <name type="scientific">Tenacibaculum caenipelagi</name>
    <dbReference type="NCBI Taxonomy" id="1325435"/>
    <lineage>
        <taxon>Bacteria</taxon>
        <taxon>Pseudomonadati</taxon>
        <taxon>Bacteroidota</taxon>
        <taxon>Flavobacteriia</taxon>
        <taxon>Flavobacteriales</taxon>
        <taxon>Flavobacteriaceae</taxon>
        <taxon>Tenacibaculum</taxon>
    </lineage>
</organism>
<feature type="signal peptide" evidence="1">
    <location>
        <begin position="1"/>
        <end position="26"/>
    </location>
</feature>
<name>A0A4R6TDL5_9FLAO</name>
<dbReference type="EMBL" id="SNYH01000003">
    <property type="protein sequence ID" value="TDQ27568.1"/>
    <property type="molecule type" value="Genomic_DNA"/>
</dbReference>
<accession>A0A4R6TDL5</accession>
<dbReference type="OrthoDB" id="1157330at2"/>
<proteinExistence type="predicted"/>
<dbReference type="RefSeq" id="WP_133535561.1">
    <property type="nucleotide sequence ID" value="NZ_SNYH01000003.1"/>
</dbReference>
<dbReference type="PROSITE" id="PS51257">
    <property type="entry name" value="PROKAR_LIPOPROTEIN"/>
    <property type="match status" value="1"/>
</dbReference>
<protein>
    <submittedName>
        <fullName evidence="3">Ketosteroid isomerase-like protein</fullName>
    </submittedName>
</protein>
<dbReference type="GO" id="GO:0016853">
    <property type="term" value="F:isomerase activity"/>
    <property type="evidence" value="ECO:0007669"/>
    <property type="project" value="UniProtKB-KW"/>
</dbReference>
<feature type="chain" id="PRO_5020473060" evidence="1">
    <location>
        <begin position="27"/>
        <end position="167"/>
    </location>
</feature>
<comment type="caution">
    <text evidence="3">The sequence shown here is derived from an EMBL/GenBank/DDBJ whole genome shotgun (WGS) entry which is preliminary data.</text>
</comment>
<dbReference type="Pfam" id="PF14534">
    <property type="entry name" value="DUF4440"/>
    <property type="match status" value="1"/>
</dbReference>
<dbReference type="SUPFAM" id="SSF54427">
    <property type="entry name" value="NTF2-like"/>
    <property type="match status" value="1"/>
</dbReference>
<dbReference type="InterPro" id="IPR032710">
    <property type="entry name" value="NTF2-like_dom_sf"/>
</dbReference>
<keyword evidence="3" id="KW-0413">Isomerase</keyword>
<dbReference type="Proteomes" id="UP000295390">
    <property type="component" value="Unassembled WGS sequence"/>
</dbReference>
<feature type="domain" description="DUF4440" evidence="2">
    <location>
        <begin position="50"/>
        <end position="155"/>
    </location>
</feature>
<reference evidence="3 4" key="1">
    <citation type="submission" date="2019-03" db="EMBL/GenBank/DDBJ databases">
        <title>Genomic Encyclopedia of Type Strains, Phase III (KMG-III): the genomes of soil and plant-associated and newly described type strains.</title>
        <authorList>
            <person name="Whitman W."/>
        </authorList>
    </citation>
    <scope>NUCLEOTIDE SEQUENCE [LARGE SCALE GENOMIC DNA]</scope>
    <source>
        <strain evidence="3 4">CECT 8283</strain>
    </source>
</reference>
<dbReference type="InterPro" id="IPR027843">
    <property type="entry name" value="DUF4440"/>
</dbReference>
<dbReference type="Gene3D" id="3.10.450.50">
    <property type="match status" value="1"/>
</dbReference>
<evidence type="ECO:0000256" key="1">
    <source>
        <dbReference type="SAM" id="SignalP"/>
    </source>
</evidence>
<sequence>MKKLANFSTKLTLTLFLILFITSCNNKPTKDTESTNNEPVFDLNTAKTEIEAANKAYSDFFAAKDSVGLANLYSEEGKFMMNGSPSIVGRPSIQSIFYGFINSDLTSLDLKTIDVWGTQNLVTEEGAYTLYSGDKKVDEGKYLVLWTKENGKWLLHRDIFNSDMPTE</sequence>
<gene>
    <name evidence="3" type="ORF">DFQ07_1419</name>
</gene>
<dbReference type="AlphaFoldDB" id="A0A4R6TDL5"/>
<keyword evidence="1" id="KW-0732">Signal</keyword>